<name>A0ABW8GIK0_9PROT</name>
<reference evidence="1 2" key="1">
    <citation type="submission" date="2024-11" db="EMBL/GenBank/DDBJ databases">
        <authorList>
            <person name="Kaparullina E.N."/>
            <person name="Delegan Y.A."/>
            <person name="Doronina N.V."/>
        </authorList>
    </citation>
    <scope>NUCLEOTIDE SEQUENCE [LARGE SCALE GENOMIC DNA]</scope>
    <source>
        <strain evidence="1 2">7sh_L</strain>
    </source>
</reference>
<protein>
    <submittedName>
        <fullName evidence="1">Uncharacterized protein</fullName>
    </submittedName>
</protein>
<evidence type="ECO:0000313" key="2">
    <source>
        <dbReference type="Proteomes" id="UP001617669"/>
    </source>
</evidence>
<keyword evidence="2" id="KW-1185">Reference proteome</keyword>
<proteinExistence type="predicted"/>
<dbReference type="RefSeq" id="WP_400878961.1">
    <property type="nucleotide sequence ID" value="NZ_JBIWXY010000001.1"/>
</dbReference>
<sequence>MMPVKPILQFLCTMLKIASDILAMTGLGLLWLSPLAASATGFEPLPISGVLRDDGTSAYILCNASGKFDESTNHNIPRKPTPSQSNTCAIFPANDIAAPLPGFNLLKHASRQVVMNNALTGYADKKIASVLDIVWRNQASGECIYGTRVLTFSSQDADYNDQLPGKQYFRITDIARGGFAGREVEIAYALTASGAEPIYRVGRSYTAVQYYKRPGYQRQPLAEPAFHNAINGVDSTEHIIPELRQQSASLNDNWVNFTTLIGLPKRPASPMMYVKAACSSAPPAEQPEAIRLRQAISPFIELNVPGFVPSNATSTETTQP</sequence>
<gene>
    <name evidence="1" type="ORF">ACIKP9_02695</name>
</gene>
<dbReference type="Proteomes" id="UP001617669">
    <property type="component" value="Unassembled WGS sequence"/>
</dbReference>
<organism evidence="1 2">
    <name type="scientific">Methylobacillus methanolivorans</name>
    <dbReference type="NCBI Taxonomy" id="1848927"/>
    <lineage>
        <taxon>Bacteria</taxon>
        <taxon>Pseudomonadati</taxon>
        <taxon>Pseudomonadota</taxon>
        <taxon>Betaproteobacteria</taxon>
        <taxon>Nitrosomonadales</taxon>
        <taxon>Methylophilaceae</taxon>
        <taxon>Methylobacillus</taxon>
    </lineage>
</organism>
<accession>A0ABW8GIK0</accession>
<evidence type="ECO:0000313" key="1">
    <source>
        <dbReference type="EMBL" id="MFJ5445129.1"/>
    </source>
</evidence>
<dbReference type="EMBL" id="JBIWXY010000001">
    <property type="protein sequence ID" value="MFJ5445129.1"/>
    <property type="molecule type" value="Genomic_DNA"/>
</dbReference>
<comment type="caution">
    <text evidence="1">The sequence shown here is derived from an EMBL/GenBank/DDBJ whole genome shotgun (WGS) entry which is preliminary data.</text>
</comment>